<protein>
    <submittedName>
        <fullName evidence="2">Carbohydrate ABC transporter substrate-binding protein (CUT1 family)</fullName>
    </submittedName>
</protein>
<comment type="caution">
    <text evidence="2">The sequence shown here is derived from an EMBL/GenBank/DDBJ whole genome shotgun (WGS) entry which is preliminary data.</text>
</comment>
<dbReference type="OrthoDB" id="9795467at2"/>
<dbReference type="Gene3D" id="3.40.190.10">
    <property type="entry name" value="Periplasmic binding protein-like II"/>
    <property type="match status" value="2"/>
</dbReference>
<name>A0A543GGW1_9PSEU</name>
<dbReference type="PANTHER" id="PTHR43649:SF12">
    <property type="entry name" value="DIACETYLCHITOBIOSE BINDING PROTEIN DASA"/>
    <property type="match status" value="1"/>
</dbReference>
<keyword evidence="1" id="KW-0732">Signal</keyword>
<dbReference type="SUPFAM" id="SSF53850">
    <property type="entry name" value="Periplasmic binding protein-like II"/>
    <property type="match status" value="1"/>
</dbReference>
<proteinExistence type="predicted"/>
<organism evidence="2 3">
    <name type="scientific">Pseudonocardia cypriaca</name>
    <dbReference type="NCBI Taxonomy" id="882449"/>
    <lineage>
        <taxon>Bacteria</taxon>
        <taxon>Bacillati</taxon>
        <taxon>Actinomycetota</taxon>
        <taxon>Actinomycetes</taxon>
        <taxon>Pseudonocardiales</taxon>
        <taxon>Pseudonocardiaceae</taxon>
        <taxon>Pseudonocardia</taxon>
    </lineage>
</organism>
<evidence type="ECO:0000313" key="3">
    <source>
        <dbReference type="Proteomes" id="UP000319818"/>
    </source>
</evidence>
<evidence type="ECO:0000256" key="1">
    <source>
        <dbReference type="SAM" id="SignalP"/>
    </source>
</evidence>
<dbReference type="AlphaFoldDB" id="A0A543GGW1"/>
<dbReference type="PROSITE" id="PS51257">
    <property type="entry name" value="PROKAR_LIPOPROTEIN"/>
    <property type="match status" value="1"/>
</dbReference>
<dbReference type="PANTHER" id="PTHR43649">
    <property type="entry name" value="ARABINOSE-BINDING PROTEIN-RELATED"/>
    <property type="match status" value="1"/>
</dbReference>
<gene>
    <name evidence="2" type="ORF">FB388_2714</name>
</gene>
<feature type="chain" id="PRO_5021698987" evidence="1">
    <location>
        <begin position="24"/>
        <end position="429"/>
    </location>
</feature>
<dbReference type="InterPro" id="IPR050490">
    <property type="entry name" value="Bact_solute-bd_prot1"/>
</dbReference>
<evidence type="ECO:0000313" key="2">
    <source>
        <dbReference type="EMBL" id="TQM45314.1"/>
    </source>
</evidence>
<sequence>MTNRHRSALRAVAAAAAGLVVLAACGGPAPDRGGDGAVSGEISLLTPIFERADGAAVLEEQLAAFKQKYPGVTVKPDYTSYSKLNEKLTTSIASGQPYDVMLMGVGWIPPFAEKGVLADLQQDPAQLATRYYEGAVDPGVFQGKVYGLPIMMDTRIGIYRKDLFAQAGITEPPKNFAELREYGKRLTQRGPDGKLLVAGLDVLGIDPRQAFLTLLWAAGGELFNPDGSPAFNSPAGVKALQTMTDVIQTDRSEEVGWTVPNSPTGNVMAQGRAAMLVGHHNFWTAIEREAPDLIAQDKLGFFVIQDERPAIFQGGTLATVAAQSKAPAAAKALAEFLASEGPALAANQQRGNIPALKSLETSEFVQQNKAIQFAMQHFDAVHSEGGVPAWLDVRDKFKPAIESAMLGQKSPQQALDDLAAETSAALAGR</sequence>
<reference evidence="2 3" key="1">
    <citation type="submission" date="2019-06" db="EMBL/GenBank/DDBJ databases">
        <title>Sequencing the genomes of 1000 actinobacteria strains.</title>
        <authorList>
            <person name="Klenk H.-P."/>
        </authorList>
    </citation>
    <scope>NUCLEOTIDE SEQUENCE [LARGE SCALE GENOMIC DNA]</scope>
    <source>
        <strain evidence="2 3">DSM 45511</strain>
    </source>
</reference>
<dbReference type="InterPro" id="IPR006059">
    <property type="entry name" value="SBP"/>
</dbReference>
<dbReference type="EMBL" id="VFPH01000001">
    <property type="protein sequence ID" value="TQM45314.1"/>
    <property type="molecule type" value="Genomic_DNA"/>
</dbReference>
<accession>A0A543GGW1</accession>
<dbReference type="Proteomes" id="UP000319818">
    <property type="component" value="Unassembled WGS sequence"/>
</dbReference>
<keyword evidence="3" id="KW-1185">Reference proteome</keyword>
<dbReference type="Pfam" id="PF01547">
    <property type="entry name" value="SBP_bac_1"/>
    <property type="match status" value="1"/>
</dbReference>
<feature type="signal peptide" evidence="1">
    <location>
        <begin position="1"/>
        <end position="23"/>
    </location>
</feature>
<dbReference type="CDD" id="cd14748">
    <property type="entry name" value="PBP2_UgpB"/>
    <property type="match status" value="1"/>
</dbReference>
<dbReference type="RefSeq" id="WP_142100804.1">
    <property type="nucleotide sequence ID" value="NZ_VFPH01000001.1"/>
</dbReference>